<keyword evidence="5" id="KW-0808">Transferase</keyword>
<dbReference type="GO" id="GO:0061708">
    <property type="term" value="F:tRNA-5-taurinomethyluridine 2-sulfurtransferase"/>
    <property type="evidence" value="ECO:0007669"/>
    <property type="project" value="UniProtKB-EC"/>
</dbReference>
<comment type="catalytic activity">
    <reaction evidence="11">
        <text>5-taurinomethyluridine(34) in tRNA + S-sulfanyl-L-cysteinyl-[protein] + AH2 + ATP = 5-taurinomethyl-2-thiouridine(34) in tRNA + L-cysteinyl-[protein] + A + AMP + diphosphate + H(+)</text>
        <dbReference type="Rhea" id="RHEA:47040"/>
        <dbReference type="Rhea" id="RHEA-COMP:10131"/>
        <dbReference type="Rhea" id="RHEA-COMP:11726"/>
        <dbReference type="Rhea" id="RHEA-COMP:11732"/>
        <dbReference type="Rhea" id="RHEA-COMP:11733"/>
        <dbReference type="ChEBI" id="CHEBI:13193"/>
        <dbReference type="ChEBI" id="CHEBI:15378"/>
        <dbReference type="ChEBI" id="CHEBI:17499"/>
        <dbReference type="ChEBI" id="CHEBI:29950"/>
        <dbReference type="ChEBI" id="CHEBI:30616"/>
        <dbReference type="ChEBI" id="CHEBI:33019"/>
        <dbReference type="ChEBI" id="CHEBI:61963"/>
        <dbReference type="ChEBI" id="CHEBI:87171"/>
        <dbReference type="ChEBI" id="CHEBI:87172"/>
        <dbReference type="ChEBI" id="CHEBI:456215"/>
        <dbReference type="EC" id="2.8.1.14"/>
    </reaction>
</comment>
<accession>A0A6A6K114</accession>
<evidence type="ECO:0000256" key="5">
    <source>
        <dbReference type="ARBA" id="ARBA00022679"/>
    </source>
</evidence>
<organism evidence="14 15">
    <name type="scientific">Hevea brasiliensis</name>
    <name type="common">Para rubber tree</name>
    <name type="synonym">Siphonia brasiliensis</name>
    <dbReference type="NCBI Taxonomy" id="3981"/>
    <lineage>
        <taxon>Eukaryota</taxon>
        <taxon>Viridiplantae</taxon>
        <taxon>Streptophyta</taxon>
        <taxon>Embryophyta</taxon>
        <taxon>Tracheophyta</taxon>
        <taxon>Spermatophyta</taxon>
        <taxon>Magnoliopsida</taxon>
        <taxon>eudicotyledons</taxon>
        <taxon>Gunneridae</taxon>
        <taxon>Pentapetalae</taxon>
        <taxon>rosids</taxon>
        <taxon>fabids</taxon>
        <taxon>Malpighiales</taxon>
        <taxon>Euphorbiaceae</taxon>
        <taxon>Crotonoideae</taxon>
        <taxon>Micrandreae</taxon>
        <taxon>Hevea</taxon>
    </lineage>
</organism>
<feature type="domain" description="tRNA-specific 2-thiouridylase MnmA-like C-terminal" evidence="12">
    <location>
        <begin position="217"/>
        <end position="288"/>
    </location>
</feature>
<evidence type="ECO:0000259" key="13">
    <source>
        <dbReference type="Pfam" id="PF20259"/>
    </source>
</evidence>
<evidence type="ECO:0000259" key="12">
    <source>
        <dbReference type="Pfam" id="PF20258"/>
    </source>
</evidence>
<dbReference type="FunFam" id="2.30.30.280:FF:000001">
    <property type="entry name" value="tRNA-specific 2-thiouridylase MnmA"/>
    <property type="match status" value="1"/>
</dbReference>
<dbReference type="Gene3D" id="3.40.50.620">
    <property type="entry name" value="HUPs"/>
    <property type="match status" value="1"/>
</dbReference>
<evidence type="ECO:0000256" key="7">
    <source>
        <dbReference type="ARBA" id="ARBA00022741"/>
    </source>
</evidence>
<dbReference type="InterPro" id="IPR004506">
    <property type="entry name" value="MnmA-like"/>
</dbReference>
<keyword evidence="10" id="KW-1015">Disulfide bond</keyword>
<dbReference type="Proteomes" id="UP000467840">
    <property type="component" value="Unassembled WGS sequence"/>
</dbReference>
<feature type="domain" description="tRNA-specific 2-thiouridylase MnmA-like central" evidence="13">
    <location>
        <begin position="156"/>
        <end position="209"/>
    </location>
</feature>
<dbReference type="GO" id="GO:0002143">
    <property type="term" value="P:tRNA wobble position uridine thiolation"/>
    <property type="evidence" value="ECO:0007669"/>
    <property type="project" value="TreeGrafter"/>
</dbReference>
<dbReference type="InterPro" id="IPR046885">
    <property type="entry name" value="MnmA-like_C"/>
</dbReference>
<evidence type="ECO:0000256" key="9">
    <source>
        <dbReference type="ARBA" id="ARBA00022884"/>
    </source>
</evidence>
<comment type="caution">
    <text evidence="14">The sequence shown here is derived from an EMBL/GenBank/DDBJ whole genome shotgun (WGS) entry which is preliminary data.</text>
</comment>
<evidence type="ECO:0000256" key="3">
    <source>
        <dbReference type="ARBA" id="ARBA00011953"/>
    </source>
</evidence>
<evidence type="ECO:0000256" key="11">
    <source>
        <dbReference type="ARBA" id="ARBA00049564"/>
    </source>
</evidence>
<dbReference type="Pfam" id="PF20259">
    <property type="entry name" value="tRNA_Me_trans_M"/>
    <property type="match status" value="1"/>
</dbReference>
<dbReference type="InterPro" id="IPR014729">
    <property type="entry name" value="Rossmann-like_a/b/a_fold"/>
</dbReference>
<dbReference type="SUPFAM" id="SSF52402">
    <property type="entry name" value="Adenine nucleotide alpha hydrolases-like"/>
    <property type="match status" value="1"/>
</dbReference>
<evidence type="ECO:0000313" key="15">
    <source>
        <dbReference type="Proteomes" id="UP000467840"/>
    </source>
</evidence>
<sequence>MQLHSSLPASGAKSCCGSVDIYDAKRVASALGFPHYVLDYEEVFRKEVIDDFISSYKRGETPIPCVKCNQTVKFRDMLKAARTIGGDVVATGHYVRRVEIAGEQQILRGNLVKSDVRQLAQKLNLGVADKPDSQDICFVPENSYREVLRNLDPASVKKGKIVHVDGRLLGEHDGISNFTVGQRRGLNISAPYPLYVVRLDAEQNIVVVGPQSALMKRALFVKNLNWLPDYDIPEKGLVVDARLRSSGATTRATITSDGEGYGTVVLEEDCVVSPGQACVLYDKERLLGADGYTTSCATKGCSKPGSRRGPQVVVLRPVGCCT</sequence>
<dbReference type="Gene3D" id="2.30.30.280">
    <property type="entry name" value="Adenine nucleotide alpha hydrolases-like domains"/>
    <property type="match status" value="1"/>
</dbReference>
<reference evidence="14 15" key="1">
    <citation type="journal article" date="2020" name="Mol. Plant">
        <title>The Chromosome-Based Rubber Tree Genome Provides New Insights into Spurge Genome Evolution and Rubber Biosynthesis.</title>
        <authorList>
            <person name="Liu J."/>
            <person name="Shi C."/>
            <person name="Shi C.C."/>
            <person name="Li W."/>
            <person name="Zhang Q.J."/>
            <person name="Zhang Y."/>
            <person name="Li K."/>
            <person name="Lu H.F."/>
            <person name="Shi C."/>
            <person name="Zhu S.T."/>
            <person name="Xiao Z.Y."/>
            <person name="Nan H."/>
            <person name="Yue Y."/>
            <person name="Zhu X.G."/>
            <person name="Wu Y."/>
            <person name="Hong X.N."/>
            <person name="Fan G.Y."/>
            <person name="Tong Y."/>
            <person name="Zhang D."/>
            <person name="Mao C.L."/>
            <person name="Liu Y.L."/>
            <person name="Hao S.J."/>
            <person name="Liu W.Q."/>
            <person name="Lv M.Q."/>
            <person name="Zhang H.B."/>
            <person name="Liu Y."/>
            <person name="Hu-Tang G.R."/>
            <person name="Wang J.P."/>
            <person name="Wang J.H."/>
            <person name="Sun Y.H."/>
            <person name="Ni S.B."/>
            <person name="Chen W.B."/>
            <person name="Zhang X.C."/>
            <person name="Jiao Y.N."/>
            <person name="Eichler E.E."/>
            <person name="Li G.H."/>
            <person name="Liu X."/>
            <person name="Gao L.Z."/>
        </authorList>
    </citation>
    <scope>NUCLEOTIDE SEQUENCE [LARGE SCALE GENOMIC DNA]</scope>
    <source>
        <strain evidence="15">cv. GT1</strain>
        <tissue evidence="14">Leaf</tissue>
    </source>
</reference>
<dbReference type="PANTHER" id="PTHR11933">
    <property type="entry name" value="TRNA 5-METHYLAMINOMETHYL-2-THIOURIDYLATE -METHYLTRANSFERASE"/>
    <property type="match status" value="1"/>
</dbReference>
<dbReference type="GO" id="GO:0005524">
    <property type="term" value="F:ATP binding"/>
    <property type="evidence" value="ECO:0007669"/>
    <property type="project" value="UniProtKB-KW"/>
</dbReference>
<dbReference type="Gene3D" id="2.40.30.10">
    <property type="entry name" value="Translation factors"/>
    <property type="match status" value="1"/>
</dbReference>
<proteinExistence type="inferred from homology"/>
<dbReference type="InterPro" id="IPR023382">
    <property type="entry name" value="MnmA-like_central_sf"/>
</dbReference>
<evidence type="ECO:0000256" key="1">
    <source>
        <dbReference type="ARBA" id="ARBA00003986"/>
    </source>
</evidence>
<keyword evidence="7" id="KW-0547">Nucleotide-binding</keyword>
<dbReference type="InterPro" id="IPR046884">
    <property type="entry name" value="MnmA-like_central"/>
</dbReference>
<dbReference type="EMBL" id="JAAGAX010000511">
    <property type="protein sequence ID" value="KAF2281756.1"/>
    <property type="molecule type" value="Genomic_DNA"/>
</dbReference>
<keyword evidence="6" id="KW-0819">tRNA processing</keyword>
<evidence type="ECO:0000256" key="6">
    <source>
        <dbReference type="ARBA" id="ARBA00022694"/>
    </source>
</evidence>
<dbReference type="GO" id="GO:0000049">
    <property type="term" value="F:tRNA binding"/>
    <property type="evidence" value="ECO:0007669"/>
    <property type="project" value="UniProtKB-KW"/>
</dbReference>
<evidence type="ECO:0000256" key="4">
    <source>
        <dbReference type="ARBA" id="ARBA00022555"/>
    </source>
</evidence>
<evidence type="ECO:0000313" key="14">
    <source>
        <dbReference type="EMBL" id="KAF2281756.1"/>
    </source>
</evidence>
<dbReference type="CDD" id="cd01998">
    <property type="entry name" value="MnmA_TRMU-like"/>
    <property type="match status" value="1"/>
</dbReference>
<dbReference type="Pfam" id="PF20258">
    <property type="entry name" value="tRNA_Me_trans_C"/>
    <property type="match status" value="1"/>
</dbReference>
<evidence type="ECO:0000256" key="8">
    <source>
        <dbReference type="ARBA" id="ARBA00022840"/>
    </source>
</evidence>
<evidence type="ECO:0000256" key="10">
    <source>
        <dbReference type="ARBA" id="ARBA00023157"/>
    </source>
</evidence>
<dbReference type="AlphaFoldDB" id="A0A6A6K114"/>
<keyword evidence="15" id="KW-1185">Reference proteome</keyword>
<protein>
    <recommendedName>
        <fullName evidence="3">tRNA-5-taurinomethyluridine 2-sulfurtransferase</fullName>
        <ecNumber evidence="3">2.8.1.14</ecNumber>
    </recommendedName>
</protein>
<keyword evidence="8" id="KW-0067">ATP-binding</keyword>
<dbReference type="PANTHER" id="PTHR11933:SF5">
    <property type="entry name" value="MITOCHONDRIAL TRNA-SPECIFIC 2-THIOURIDYLASE 1"/>
    <property type="match status" value="1"/>
</dbReference>
<dbReference type="EC" id="2.8.1.14" evidence="3"/>
<keyword evidence="4" id="KW-0820">tRNA-binding</keyword>
<evidence type="ECO:0000256" key="2">
    <source>
        <dbReference type="ARBA" id="ARBA00006191"/>
    </source>
</evidence>
<comment type="similarity">
    <text evidence="2">Belongs to the MnmA/TRMU family.</text>
</comment>
<gene>
    <name evidence="14" type="ORF">GH714_042580</name>
</gene>
<keyword evidence="9" id="KW-0694">RNA-binding</keyword>
<comment type="function">
    <text evidence="1">Catalyzes the 2-thiolation of uridine at the wobble position (U34) of mitochondrial tRNA(Lys), tRNA(Glu) and tRNA(Gln). Required for the formation of 5-taurinomethyl-2-thiouridine (tm5s2U) of mitochondrial tRNA(Lys), tRNA(Glu), and tRNA(Gln) at the wobble position. ATP is required to activate the C2 atom of the wobble base.</text>
</comment>
<dbReference type="Pfam" id="PF03054">
    <property type="entry name" value="tRNA_Me_trans"/>
    <property type="match status" value="2"/>
</dbReference>
<name>A0A6A6K114_HEVBR</name>